<comment type="caution">
    <text evidence="1">The sequence shown here is derived from an EMBL/GenBank/DDBJ whole genome shotgun (WGS) entry which is preliminary data.</text>
</comment>
<gene>
    <name evidence="1" type="ORF">TorRG33x02_314440</name>
</gene>
<feature type="non-terminal residue" evidence="1">
    <location>
        <position position="289"/>
    </location>
</feature>
<name>A0A2P5BNY7_TREOI</name>
<evidence type="ECO:0000313" key="2">
    <source>
        <dbReference type="Proteomes" id="UP000237000"/>
    </source>
</evidence>
<dbReference type="Proteomes" id="UP000237000">
    <property type="component" value="Unassembled WGS sequence"/>
</dbReference>
<evidence type="ECO:0000313" key="1">
    <source>
        <dbReference type="EMBL" id="PON50518.1"/>
    </source>
</evidence>
<dbReference type="AlphaFoldDB" id="A0A2P5BNY7"/>
<dbReference type="EMBL" id="JXTC01000485">
    <property type="protein sequence ID" value="PON50518.1"/>
    <property type="molecule type" value="Genomic_DNA"/>
</dbReference>
<proteinExistence type="predicted"/>
<dbReference type="InParanoid" id="A0A2P5BNY7"/>
<dbReference type="OrthoDB" id="10391334at2759"/>
<keyword evidence="2" id="KW-1185">Reference proteome</keyword>
<accession>A0A2P5BNY7</accession>
<organism evidence="1 2">
    <name type="scientific">Trema orientale</name>
    <name type="common">Charcoal tree</name>
    <name type="synonym">Celtis orientalis</name>
    <dbReference type="NCBI Taxonomy" id="63057"/>
    <lineage>
        <taxon>Eukaryota</taxon>
        <taxon>Viridiplantae</taxon>
        <taxon>Streptophyta</taxon>
        <taxon>Embryophyta</taxon>
        <taxon>Tracheophyta</taxon>
        <taxon>Spermatophyta</taxon>
        <taxon>Magnoliopsida</taxon>
        <taxon>eudicotyledons</taxon>
        <taxon>Gunneridae</taxon>
        <taxon>Pentapetalae</taxon>
        <taxon>rosids</taxon>
        <taxon>fabids</taxon>
        <taxon>Rosales</taxon>
        <taxon>Cannabaceae</taxon>
        <taxon>Trema</taxon>
    </lineage>
</organism>
<protein>
    <submittedName>
        <fullName evidence="1">Uncharacterized protein</fullName>
    </submittedName>
</protein>
<sequence length="289" mass="28386">MGGPGNGVDTGLVPLQLDDGEGWEADVEDDDLGAVHDDGGHVPGVLLVPAKADQGGVGLRALVDDGGVLLVAEVEDPDGAIGGDGGEDPHATPGDVVDLLVVGDELGVDGLALNVPDGAGRVDAGGADALGLGLVPVEGGEGPAELAVLVAVEEGFELDAGAGVMVGDAPDAEEVAGGGEEVGLLALLVGNEDGLGGRVRVLEGEGGVGADLAVGVVELYDLDAVGVLLEEAGYGEAVLLVAADAPVHGVDVPGRLVRVDLRSFLLLIGPVLVRIAAGPHIINLSRSLS</sequence>
<reference evidence="2" key="1">
    <citation type="submission" date="2016-06" db="EMBL/GenBank/DDBJ databases">
        <title>Parallel loss of symbiosis genes in relatives of nitrogen-fixing non-legume Parasponia.</title>
        <authorList>
            <person name="Van Velzen R."/>
            <person name="Holmer R."/>
            <person name="Bu F."/>
            <person name="Rutten L."/>
            <person name="Van Zeijl A."/>
            <person name="Liu W."/>
            <person name="Santuari L."/>
            <person name="Cao Q."/>
            <person name="Sharma T."/>
            <person name="Shen D."/>
            <person name="Roswanjaya Y."/>
            <person name="Wardhani T."/>
            <person name="Kalhor M.S."/>
            <person name="Jansen J."/>
            <person name="Van den Hoogen J."/>
            <person name="Gungor B."/>
            <person name="Hartog M."/>
            <person name="Hontelez J."/>
            <person name="Verver J."/>
            <person name="Yang W.-C."/>
            <person name="Schijlen E."/>
            <person name="Repin R."/>
            <person name="Schilthuizen M."/>
            <person name="Schranz E."/>
            <person name="Heidstra R."/>
            <person name="Miyata K."/>
            <person name="Fedorova E."/>
            <person name="Kohlen W."/>
            <person name="Bisseling T."/>
            <person name="Smit S."/>
            <person name="Geurts R."/>
        </authorList>
    </citation>
    <scope>NUCLEOTIDE SEQUENCE [LARGE SCALE GENOMIC DNA]</scope>
    <source>
        <strain evidence="2">cv. RG33-2</strain>
    </source>
</reference>